<dbReference type="GO" id="GO:0006637">
    <property type="term" value="P:acyl-CoA metabolic process"/>
    <property type="evidence" value="ECO:0007669"/>
    <property type="project" value="InterPro"/>
</dbReference>
<dbReference type="InterPro" id="IPR006862">
    <property type="entry name" value="Thio_Ohase/aa_AcTrfase"/>
</dbReference>
<evidence type="ECO:0000313" key="5">
    <source>
        <dbReference type="EMBL" id="KAB5565699.1"/>
    </source>
</evidence>
<dbReference type="GO" id="GO:0006631">
    <property type="term" value="P:fatty acid metabolic process"/>
    <property type="evidence" value="ECO:0007669"/>
    <property type="project" value="TreeGrafter"/>
</dbReference>
<feature type="active site" description="Charge relay system" evidence="2">
    <location>
        <position position="334"/>
    </location>
</feature>
<protein>
    <recommendedName>
        <fullName evidence="7">Acyl-coenzyme A thioesterase 4-like</fullName>
    </recommendedName>
</protein>
<dbReference type="FunFam" id="3.40.50.1820:FF:000024">
    <property type="entry name" value="acyl-coenzyme A thioesterase 4"/>
    <property type="match status" value="1"/>
</dbReference>
<dbReference type="PANTHER" id="PTHR10824">
    <property type="entry name" value="ACYL-COENZYME A THIOESTERASE-RELATED"/>
    <property type="match status" value="1"/>
</dbReference>
<comment type="caution">
    <text evidence="5">The sequence shown here is derived from an EMBL/GenBank/DDBJ whole genome shotgun (WGS) entry which is preliminary data.</text>
</comment>
<dbReference type="Pfam" id="PF08840">
    <property type="entry name" value="BAAT_C"/>
    <property type="match status" value="1"/>
</dbReference>
<evidence type="ECO:0008006" key="7">
    <source>
        <dbReference type="Google" id="ProtNLM"/>
    </source>
</evidence>
<evidence type="ECO:0000256" key="2">
    <source>
        <dbReference type="PIRSR" id="PIRSR016521-1"/>
    </source>
</evidence>
<dbReference type="FunFam" id="2.60.40.2240:FF:000002">
    <property type="entry name" value="Acyl-CoA thioesterase 18"/>
    <property type="match status" value="1"/>
</dbReference>
<dbReference type="Pfam" id="PF04775">
    <property type="entry name" value="Bile_Hydr_Trans"/>
    <property type="match status" value="1"/>
</dbReference>
<dbReference type="Gene3D" id="3.40.50.1820">
    <property type="entry name" value="alpha/beta hydrolase"/>
    <property type="match status" value="1"/>
</dbReference>
<organism evidence="5 6">
    <name type="scientific">Pangasianodon hypophthalmus</name>
    <name type="common">Striped catfish</name>
    <name type="synonym">Helicophagus hypophthalmus</name>
    <dbReference type="NCBI Taxonomy" id="310915"/>
    <lineage>
        <taxon>Eukaryota</taxon>
        <taxon>Metazoa</taxon>
        <taxon>Chordata</taxon>
        <taxon>Craniata</taxon>
        <taxon>Vertebrata</taxon>
        <taxon>Euteleostomi</taxon>
        <taxon>Actinopterygii</taxon>
        <taxon>Neopterygii</taxon>
        <taxon>Teleostei</taxon>
        <taxon>Ostariophysi</taxon>
        <taxon>Siluriformes</taxon>
        <taxon>Pangasiidae</taxon>
        <taxon>Pangasianodon</taxon>
    </lineage>
</organism>
<dbReference type="InterPro" id="IPR014940">
    <property type="entry name" value="BAAT_C"/>
</dbReference>
<evidence type="ECO:0000259" key="3">
    <source>
        <dbReference type="Pfam" id="PF04775"/>
    </source>
</evidence>
<gene>
    <name evidence="5" type="ORF">PHYPO_G00244560</name>
</gene>
<accession>A0A5N5NEU7</accession>
<feature type="active site" description="Charge relay system" evidence="2">
    <location>
        <position position="369"/>
    </location>
</feature>
<feature type="domain" description="Acyl-CoA thioester hydrolase/bile acid-CoA amino acid N-acetyltransferase" evidence="3">
    <location>
        <begin position="20"/>
        <end position="150"/>
    </location>
</feature>
<evidence type="ECO:0000259" key="4">
    <source>
        <dbReference type="Pfam" id="PF08840"/>
    </source>
</evidence>
<dbReference type="Gene3D" id="2.60.40.2240">
    <property type="entry name" value="Acyl-CoA thioester hydrolase/BAAT N-terminal domain"/>
    <property type="match status" value="1"/>
</dbReference>
<evidence type="ECO:0000313" key="6">
    <source>
        <dbReference type="Proteomes" id="UP000327468"/>
    </source>
</evidence>
<dbReference type="InterPro" id="IPR016662">
    <property type="entry name" value="Acyl-CoA_thioEstase_long-chain"/>
</dbReference>
<dbReference type="InterPro" id="IPR029058">
    <property type="entry name" value="AB_hydrolase_fold"/>
</dbReference>
<dbReference type="InterPro" id="IPR042490">
    <property type="entry name" value="Thio_Ohase/BAAT_N"/>
</dbReference>
<feature type="active site" description="Charge relay system" evidence="2">
    <location>
        <position position="242"/>
    </location>
</feature>
<comment type="similarity">
    <text evidence="1">Belongs to the C/M/P thioester hydrolase family.</text>
</comment>
<dbReference type="EMBL" id="VFJC01000010">
    <property type="protein sequence ID" value="KAB5565699.1"/>
    <property type="molecule type" value="Genomic_DNA"/>
</dbReference>
<dbReference type="GO" id="GO:0047617">
    <property type="term" value="F:fatty acyl-CoA hydrolase activity"/>
    <property type="evidence" value="ECO:0007669"/>
    <property type="project" value="TreeGrafter"/>
</dbReference>
<proteinExistence type="inferred from homology"/>
<sequence length="429" mass="47497">MIQQFLRPLLWVRPLRCMLDERLDVRVRGLLPGVRVTLHALLHTEDGDFWEGFGHYISDDLGTVTVCKDASLGGSYDGVKPMGLLWSMKPIPGSRTGLRLRKKDVQAQSDVHISVYKDHLTHGFQEKAPIASVVAQRWYMAPGVQRVDVTDKGLKGTLFIPPGPGPFPAVLDLWGGGGGLVEYRSALLASRGYVSLSLEYSAETDAGGKPRHVEIDYFEAAITVLRQHPQVSPERLAIVGLSYGAFLTMYMAAYSSVIKPRCIVCISGSHAIPVSGSLVDISGLVKRLTKKPHYDKEQRQIWRAPLLPIPDDPLNKVEVDRIKCPILLIVGEDDQNCPASESADDMKQMMERAGNSHLLTVLTYPGAGHLIEPPYTPHCQASNFMLAETRTKVMVLWGGQTEAHSQAQEDSWHKILAFLEQHLYSNTSD</sequence>
<feature type="domain" description="BAAT/Acyl-CoA thioester hydrolase C-terminal" evidence="4">
    <location>
        <begin position="213"/>
        <end position="424"/>
    </location>
</feature>
<dbReference type="SUPFAM" id="SSF53474">
    <property type="entry name" value="alpha/beta-Hydrolases"/>
    <property type="match status" value="1"/>
</dbReference>
<keyword evidence="6" id="KW-1185">Reference proteome</keyword>
<dbReference type="AlphaFoldDB" id="A0A5N5NEU7"/>
<dbReference type="Proteomes" id="UP000327468">
    <property type="component" value="Chromosome 9"/>
</dbReference>
<reference evidence="5 6" key="1">
    <citation type="submission" date="2019-06" db="EMBL/GenBank/DDBJ databases">
        <title>A chromosome-scale genome assembly of the striped catfish, Pangasianodon hypophthalmus.</title>
        <authorList>
            <person name="Wen M."/>
            <person name="Zahm M."/>
            <person name="Roques C."/>
            <person name="Cabau C."/>
            <person name="Klopp C."/>
            <person name="Donnadieu C."/>
            <person name="Jouanno E."/>
            <person name="Avarre J.-C."/>
            <person name="Campet M."/>
            <person name="Ha T.T.T."/>
            <person name="Dugue R."/>
            <person name="Lampietro C."/>
            <person name="Louis A."/>
            <person name="Herpin A."/>
            <person name="Echchiki A."/>
            <person name="Berthelot C."/>
            <person name="Parey E."/>
            <person name="Roest-Crollius H."/>
            <person name="Braasch I."/>
            <person name="Postlethwait J."/>
            <person name="Bobe J."/>
            <person name="Montfort J."/>
            <person name="Bouchez O."/>
            <person name="Begum T."/>
            <person name="Schartl M."/>
            <person name="Guiguen Y."/>
        </authorList>
    </citation>
    <scope>NUCLEOTIDE SEQUENCE [LARGE SCALE GENOMIC DNA]</scope>
    <source>
        <strain evidence="5 6">Indonesia</strain>
        <tissue evidence="5">Blood</tissue>
    </source>
</reference>
<evidence type="ECO:0000256" key="1">
    <source>
        <dbReference type="ARBA" id="ARBA00006538"/>
    </source>
</evidence>
<name>A0A5N5NEU7_PANHP</name>
<dbReference type="PIRSF" id="PIRSF016521">
    <property type="entry name" value="Acyl-CoA_hydro"/>
    <property type="match status" value="1"/>
</dbReference>
<dbReference type="PANTHER" id="PTHR10824:SF36">
    <property type="entry name" value="ACYL-COA THIOESTERASE 17-RELATED"/>
    <property type="match status" value="1"/>
</dbReference>